<evidence type="ECO:0000259" key="3">
    <source>
        <dbReference type="PROSITE" id="PS50086"/>
    </source>
</evidence>
<feature type="region of interest" description="Disordered" evidence="2">
    <location>
        <begin position="24"/>
        <end position="47"/>
    </location>
</feature>
<evidence type="ECO:0000313" key="5">
    <source>
        <dbReference type="Proteomes" id="UP001186944"/>
    </source>
</evidence>
<keyword evidence="5" id="KW-1185">Reference proteome</keyword>
<dbReference type="PROSITE" id="PS50086">
    <property type="entry name" value="TBC_RABGAP"/>
    <property type="match status" value="1"/>
</dbReference>
<feature type="compositionally biased region" description="Low complexity" evidence="2">
    <location>
        <begin position="554"/>
        <end position="574"/>
    </location>
</feature>
<dbReference type="SUPFAM" id="SSF47923">
    <property type="entry name" value="Ypt/Rab-GAP domain of gyp1p"/>
    <property type="match status" value="2"/>
</dbReference>
<evidence type="ECO:0000313" key="4">
    <source>
        <dbReference type="EMBL" id="KAK3095375.1"/>
    </source>
</evidence>
<feature type="domain" description="Rab-GAP TBC" evidence="3">
    <location>
        <begin position="514"/>
        <end position="727"/>
    </location>
</feature>
<dbReference type="FunFam" id="1.10.472.80:FF:000006">
    <property type="entry name" value="TBC1 domain family member 14"/>
    <property type="match status" value="1"/>
</dbReference>
<dbReference type="Gene3D" id="1.10.10.750">
    <property type="entry name" value="Ypt/Rab-GAP domain of gyp1p, domain 1"/>
    <property type="match status" value="1"/>
</dbReference>
<dbReference type="GO" id="GO:0005096">
    <property type="term" value="F:GTPase activator activity"/>
    <property type="evidence" value="ECO:0007669"/>
    <property type="project" value="TreeGrafter"/>
</dbReference>
<comment type="caution">
    <text evidence="4">The sequence shown here is derived from an EMBL/GenBank/DDBJ whole genome shotgun (WGS) entry which is preliminary data.</text>
</comment>
<dbReference type="GO" id="GO:0031410">
    <property type="term" value="C:cytoplasmic vesicle"/>
    <property type="evidence" value="ECO:0007669"/>
    <property type="project" value="UniProtKB-ARBA"/>
</dbReference>
<dbReference type="InterPro" id="IPR000195">
    <property type="entry name" value="Rab-GAP-TBC_dom"/>
</dbReference>
<dbReference type="GO" id="GO:0005773">
    <property type="term" value="C:vacuole"/>
    <property type="evidence" value="ECO:0007669"/>
    <property type="project" value="UniProtKB-ARBA"/>
</dbReference>
<dbReference type="PANTHER" id="PTHR47219:SF15">
    <property type="entry name" value="TBC1 DOMAIN FAMILY MEMBER 12 ISOFORM X1"/>
    <property type="match status" value="1"/>
</dbReference>
<feature type="coiled-coil region" evidence="1">
    <location>
        <begin position="444"/>
        <end position="483"/>
    </location>
</feature>
<protein>
    <recommendedName>
        <fullName evidence="3">Rab-GAP TBC domain-containing protein</fullName>
    </recommendedName>
</protein>
<dbReference type="GO" id="GO:0031267">
    <property type="term" value="F:small GTPase binding"/>
    <property type="evidence" value="ECO:0007669"/>
    <property type="project" value="TreeGrafter"/>
</dbReference>
<gene>
    <name evidence="4" type="ORF">FSP39_013939</name>
</gene>
<dbReference type="Proteomes" id="UP001186944">
    <property type="component" value="Unassembled WGS sequence"/>
</dbReference>
<dbReference type="InterPro" id="IPR035969">
    <property type="entry name" value="Rab-GAP_TBC_sf"/>
</dbReference>
<dbReference type="GO" id="GO:0016192">
    <property type="term" value="P:vesicle-mediated transport"/>
    <property type="evidence" value="ECO:0007669"/>
    <property type="project" value="UniProtKB-ARBA"/>
</dbReference>
<dbReference type="EMBL" id="VSWD01000008">
    <property type="protein sequence ID" value="KAK3095375.1"/>
    <property type="molecule type" value="Genomic_DNA"/>
</dbReference>
<dbReference type="Gene3D" id="1.10.472.80">
    <property type="entry name" value="Ypt/Rab-GAP domain of gyp1p, domain 3"/>
    <property type="match status" value="1"/>
</dbReference>
<sequence length="800" mass="90711">MCDHTSNAAYSKLTENGMCIHEEDDESISSSKGVDEDGQVSNPNSCAKKLMLDQDDITLGKSVNYVHEKPSFHYSSNEKDNDPEAEIFRHESSSSSLENREEECIHNHNGEHSGSSQTESSNAITDTMSGLVISPINLTQDLPIKLPSENNNKFSSVLEKIDSNLVYIPKTHQLIAESSRLNTENSELEDCETLNKVNTQDDVISRTPSTETVLNNNDCDTIEYEINGHKWKINPLETSSLGETDSLLRLKEPDQFTCNSLDLDTSIPPNYTGDSLLRTFNDASSLSSLSTCTDFSVSAISIEEGSDMCIDTGDGGFMEVNLHSRNSYERCKNPSQDSGFEDKGAKPKRRGISAFLSRNLFSRKSKDVETESDQQGWKLFGRVPPKQIPVSKGAQQISCEYQQRTALQSAAAKGKKQDIEVMSTTALILENRPMNLPSKDPEEAEKHRQQYEAMVEAAKKKEQRDLKMKKKHLQQQIKQENQLQVMSKKWASEILPNWENLKNAKRTQDLWWLGLPTNVRGKVWRLAIGNDLNITPELYEICVSRAHDRIKQTSESGDMNSSSNSDNISEPPSSKEASVEVIKLDISRTFPQLCIFQKGGPYHDILHSLLGAYACYRPDVGYVQGMSFIAAVLLLNMDQADTFICFANLLNRPCQVAFFRIDETMMKYYFETYEDFFVENMPLLHSHFKKQNVTPDIYLIDWIFSLYSKALPLDIACRVWDVFCRDGEEFLFTTALGILKMYEEVLVHQDFIHLAQFLTRLPESLSADDLFRSIENIRMTIDKKRFTQILNSKKDGRDIT</sequence>
<dbReference type="PANTHER" id="PTHR47219">
    <property type="entry name" value="RAB GTPASE-ACTIVATING PROTEIN 1-LIKE"/>
    <property type="match status" value="1"/>
</dbReference>
<evidence type="ECO:0000256" key="2">
    <source>
        <dbReference type="SAM" id="MobiDB-lite"/>
    </source>
</evidence>
<name>A0AA88Y9A4_PINIB</name>
<dbReference type="Gene3D" id="1.10.8.270">
    <property type="entry name" value="putative rabgap domain of human tbc1 domain family member 14 like domains"/>
    <property type="match status" value="1"/>
</dbReference>
<keyword evidence="1" id="KW-0175">Coiled coil</keyword>
<organism evidence="4 5">
    <name type="scientific">Pinctada imbricata</name>
    <name type="common">Atlantic pearl-oyster</name>
    <name type="synonym">Pinctada martensii</name>
    <dbReference type="NCBI Taxonomy" id="66713"/>
    <lineage>
        <taxon>Eukaryota</taxon>
        <taxon>Metazoa</taxon>
        <taxon>Spiralia</taxon>
        <taxon>Lophotrochozoa</taxon>
        <taxon>Mollusca</taxon>
        <taxon>Bivalvia</taxon>
        <taxon>Autobranchia</taxon>
        <taxon>Pteriomorphia</taxon>
        <taxon>Pterioida</taxon>
        <taxon>Pterioidea</taxon>
        <taxon>Pteriidae</taxon>
        <taxon>Pinctada</taxon>
    </lineage>
</organism>
<feature type="region of interest" description="Disordered" evidence="2">
    <location>
        <begin position="552"/>
        <end position="575"/>
    </location>
</feature>
<accession>A0AA88Y9A4</accession>
<feature type="compositionally biased region" description="Polar residues" evidence="2">
    <location>
        <begin position="112"/>
        <end position="122"/>
    </location>
</feature>
<dbReference type="FunFam" id="1.10.8.270:FF:000008">
    <property type="entry name" value="Putative TBC1 domain family member 14"/>
    <property type="match status" value="1"/>
</dbReference>
<reference evidence="4" key="1">
    <citation type="submission" date="2019-08" db="EMBL/GenBank/DDBJ databases">
        <title>The improved chromosome-level genome for the pearl oyster Pinctada fucata martensii using PacBio sequencing and Hi-C.</title>
        <authorList>
            <person name="Zheng Z."/>
        </authorList>
    </citation>
    <scope>NUCLEOTIDE SEQUENCE</scope>
    <source>
        <strain evidence="4">ZZ-2019</strain>
        <tissue evidence="4">Adductor muscle</tissue>
    </source>
</reference>
<feature type="compositionally biased region" description="Basic and acidic residues" evidence="2">
    <location>
        <begin position="88"/>
        <end position="111"/>
    </location>
</feature>
<evidence type="ECO:0000256" key="1">
    <source>
        <dbReference type="SAM" id="Coils"/>
    </source>
</evidence>
<dbReference type="SMART" id="SM00164">
    <property type="entry name" value="TBC"/>
    <property type="match status" value="1"/>
</dbReference>
<dbReference type="Pfam" id="PF00566">
    <property type="entry name" value="RabGAP-TBC"/>
    <property type="match status" value="1"/>
</dbReference>
<proteinExistence type="predicted"/>
<feature type="region of interest" description="Disordered" evidence="2">
    <location>
        <begin position="88"/>
        <end position="122"/>
    </location>
</feature>
<dbReference type="AlphaFoldDB" id="A0AA88Y9A4"/>
<dbReference type="InterPro" id="IPR050302">
    <property type="entry name" value="Rab_GAP_TBC_domain"/>
</dbReference>